<feature type="site" description="Interaction with DNA substrate" evidence="7">
    <location>
        <position position="306"/>
    </location>
</feature>
<dbReference type="CDD" id="cd09087">
    <property type="entry name" value="Ape1-like_AP-endo"/>
    <property type="match status" value="1"/>
</dbReference>
<evidence type="ECO:0000256" key="3">
    <source>
        <dbReference type="ARBA" id="ARBA00022801"/>
    </source>
</evidence>
<keyword evidence="2 6" id="KW-0479">Metal-binding</keyword>
<proteinExistence type="inferred from homology"/>
<dbReference type="PANTHER" id="PTHR22748">
    <property type="entry name" value="AP ENDONUCLEASE"/>
    <property type="match status" value="1"/>
</dbReference>
<dbReference type="GO" id="GO:0006284">
    <property type="term" value="P:base-excision repair"/>
    <property type="evidence" value="ECO:0007669"/>
    <property type="project" value="TreeGrafter"/>
</dbReference>
<evidence type="ECO:0000256" key="9">
    <source>
        <dbReference type="SAM" id="MobiDB-lite"/>
    </source>
</evidence>
<feature type="region of interest" description="Disordered" evidence="9">
    <location>
        <begin position="1"/>
        <end position="36"/>
    </location>
</feature>
<dbReference type="GO" id="GO:0046872">
    <property type="term" value="F:metal ion binding"/>
    <property type="evidence" value="ECO:0007669"/>
    <property type="project" value="UniProtKB-KW"/>
</dbReference>
<dbReference type="Gene3D" id="3.60.10.10">
    <property type="entry name" value="Endonuclease/exonuclease/phosphatase"/>
    <property type="match status" value="1"/>
</dbReference>
<dbReference type="GO" id="GO:0008081">
    <property type="term" value="F:phosphoric diester hydrolase activity"/>
    <property type="evidence" value="ECO:0007669"/>
    <property type="project" value="TreeGrafter"/>
</dbReference>
<dbReference type="SUPFAM" id="SSF56219">
    <property type="entry name" value="DNase I-like"/>
    <property type="match status" value="1"/>
</dbReference>
<feature type="binding site" evidence="6">
    <location>
        <position position="205"/>
    </location>
    <ligand>
        <name>Mg(2+)</name>
        <dbReference type="ChEBI" id="CHEBI:18420"/>
        <label>1</label>
    </ligand>
</feature>
<evidence type="ECO:0000256" key="2">
    <source>
        <dbReference type="ARBA" id="ARBA00022723"/>
    </source>
</evidence>
<comment type="similarity">
    <text evidence="1 8">Belongs to the DNA repair enzymes AP/ExoA family.</text>
</comment>
<dbReference type="Pfam" id="PF03372">
    <property type="entry name" value="Exo_endo_phos"/>
    <property type="match status" value="1"/>
</dbReference>
<evidence type="ECO:0000256" key="7">
    <source>
        <dbReference type="PIRSR" id="PIRSR604808-3"/>
    </source>
</evidence>
<keyword evidence="12" id="KW-1185">Reference proteome</keyword>
<keyword evidence="3" id="KW-0378">Hydrolase</keyword>
<feature type="binding site" evidence="6">
    <location>
        <position position="90"/>
    </location>
    <ligand>
        <name>Mg(2+)</name>
        <dbReference type="ChEBI" id="CHEBI:18420"/>
        <label>1</label>
    </ligand>
</feature>
<dbReference type="PROSITE" id="PS51435">
    <property type="entry name" value="AP_NUCLEASE_F1_4"/>
    <property type="match status" value="1"/>
</dbReference>
<dbReference type="NCBIfam" id="TIGR00633">
    <property type="entry name" value="xth"/>
    <property type="match status" value="1"/>
</dbReference>
<dbReference type="InterPro" id="IPR036691">
    <property type="entry name" value="Endo/exonu/phosph_ase_sf"/>
</dbReference>
<dbReference type="GO" id="GO:0008311">
    <property type="term" value="F:double-stranded DNA 3'-5' DNA exonuclease activity"/>
    <property type="evidence" value="ECO:0007669"/>
    <property type="project" value="TreeGrafter"/>
</dbReference>
<gene>
    <name evidence="11" type="ORF">CONCODRAFT_76979</name>
</gene>
<feature type="binding site" evidence="6">
    <location>
        <position position="306"/>
    </location>
    <ligand>
        <name>Mg(2+)</name>
        <dbReference type="ChEBI" id="CHEBI:18420"/>
        <label>1</label>
    </ligand>
</feature>
<evidence type="ECO:0000256" key="5">
    <source>
        <dbReference type="PIRSR" id="PIRSR604808-1"/>
    </source>
</evidence>
<dbReference type="NCBIfam" id="TIGR00195">
    <property type="entry name" value="exoDNase_III"/>
    <property type="match status" value="1"/>
</dbReference>
<feature type="binding site" evidence="6">
    <location>
        <position position="62"/>
    </location>
    <ligand>
        <name>Mg(2+)</name>
        <dbReference type="ChEBI" id="CHEBI:18420"/>
        <label>1</label>
    </ligand>
</feature>
<reference evidence="11 12" key="1">
    <citation type="journal article" date="2015" name="Genome Biol. Evol.">
        <title>Phylogenomic analyses indicate that early fungi evolved digesting cell walls of algal ancestors of land plants.</title>
        <authorList>
            <person name="Chang Y."/>
            <person name="Wang S."/>
            <person name="Sekimoto S."/>
            <person name="Aerts A.L."/>
            <person name="Choi C."/>
            <person name="Clum A."/>
            <person name="LaButti K.M."/>
            <person name="Lindquist E.A."/>
            <person name="Yee Ngan C."/>
            <person name="Ohm R.A."/>
            <person name="Salamov A.A."/>
            <person name="Grigoriev I.V."/>
            <person name="Spatafora J.W."/>
            <person name="Berbee M.L."/>
        </authorList>
    </citation>
    <scope>NUCLEOTIDE SEQUENCE [LARGE SCALE GENOMIC DNA]</scope>
    <source>
        <strain evidence="11 12">NRRL 28638</strain>
    </source>
</reference>
<comment type="cofactor">
    <cofactor evidence="6 8">
        <name>Mg(2+)</name>
        <dbReference type="ChEBI" id="CHEBI:18420"/>
    </cofactor>
    <cofactor evidence="6 8">
        <name>Mn(2+)</name>
        <dbReference type="ChEBI" id="CHEBI:29035"/>
    </cofactor>
    <text evidence="6 8">Probably binds two magnesium or manganese ions per subunit.</text>
</comment>
<dbReference type="EMBL" id="KQ964427">
    <property type="protein sequence ID" value="KXN74098.1"/>
    <property type="molecule type" value="Genomic_DNA"/>
</dbReference>
<evidence type="ECO:0000256" key="4">
    <source>
        <dbReference type="ARBA" id="ARBA00022842"/>
    </source>
</evidence>
<evidence type="ECO:0000313" key="11">
    <source>
        <dbReference type="EMBL" id="KXN74098.1"/>
    </source>
</evidence>
<feature type="domain" description="Endonuclease/exonuclease/phosphatase" evidence="10">
    <location>
        <begin position="59"/>
        <end position="306"/>
    </location>
</feature>
<dbReference type="InterPro" id="IPR005135">
    <property type="entry name" value="Endo/exonuclease/phosphatase"/>
</dbReference>
<feature type="active site" description="Proton donor/acceptor" evidence="5">
    <location>
        <position position="203"/>
    </location>
</feature>
<evidence type="ECO:0000256" key="1">
    <source>
        <dbReference type="ARBA" id="ARBA00007092"/>
    </source>
</evidence>
<name>A0A137PGI5_CONC2</name>
<protein>
    <recommendedName>
        <fullName evidence="10">Endonuclease/exonuclease/phosphatase domain-containing protein</fullName>
    </recommendedName>
</protein>
<feature type="active site" description="Proton acceptor" evidence="5">
    <location>
        <position position="306"/>
    </location>
</feature>
<dbReference type="InterPro" id="IPR004808">
    <property type="entry name" value="AP_endonuc_1"/>
</dbReference>
<dbReference type="STRING" id="796925.A0A137PGI5"/>
<dbReference type="OMA" id="GWRIDYY"/>
<feature type="binding site" evidence="6">
    <location>
        <position position="203"/>
    </location>
    <ligand>
        <name>Mg(2+)</name>
        <dbReference type="ChEBI" id="CHEBI:18420"/>
        <label>1</label>
    </ligand>
</feature>
<dbReference type="PANTHER" id="PTHR22748:SF6">
    <property type="entry name" value="DNA-(APURINIC OR APYRIMIDINIC SITE) ENDONUCLEASE"/>
    <property type="match status" value="1"/>
</dbReference>
<keyword evidence="4 6" id="KW-0460">Magnesium</keyword>
<dbReference type="OrthoDB" id="498125at2759"/>
<keyword evidence="8" id="KW-0227">DNA damage</keyword>
<keyword evidence="8" id="KW-0234">DNA repair</keyword>
<dbReference type="Proteomes" id="UP000070444">
    <property type="component" value="Unassembled WGS sequence"/>
</dbReference>
<evidence type="ECO:0000259" key="10">
    <source>
        <dbReference type="Pfam" id="PF03372"/>
    </source>
</evidence>
<dbReference type="GO" id="GO:0005634">
    <property type="term" value="C:nucleus"/>
    <property type="evidence" value="ECO:0007669"/>
    <property type="project" value="TreeGrafter"/>
</dbReference>
<evidence type="ECO:0000313" key="12">
    <source>
        <dbReference type="Proteomes" id="UP000070444"/>
    </source>
</evidence>
<feature type="site" description="Transition state stabilizer" evidence="7">
    <location>
        <position position="205"/>
    </location>
</feature>
<feature type="site" description="Important for catalytic activity" evidence="7">
    <location>
        <position position="279"/>
    </location>
</feature>
<evidence type="ECO:0000256" key="6">
    <source>
        <dbReference type="PIRSR" id="PIRSR604808-2"/>
    </source>
</evidence>
<dbReference type="GO" id="GO:0003906">
    <property type="term" value="F:DNA-(apurinic or apyrimidinic site) endonuclease activity"/>
    <property type="evidence" value="ECO:0007669"/>
    <property type="project" value="TreeGrafter"/>
</dbReference>
<feature type="active site" evidence="5">
    <location>
        <position position="164"/>
    </location>
</feature>
<dbReference type="AlphaFoldDB" id="A0A137PGI5"/>
<feature type="binding site" evidence="6">
    <location>
        <position position="305"/>
    </location>
    <ligand>
        <name>Mg(2+)</name>
        <dbReference type="ChEBI" id="CHEBI:18420"/>
        <label>1</label>
    </ligand>
</feature>
<sequence length="317" mass="36373">MAIAKKTSSEESTDSSSKRIKLTKSKSSEVEYPTKHRNAKMPETYEFKGLDNDEQIKLVTYNVASLNASLKKGFKEYVLAENPTIISIQETKLQQPMRELFDKDVFPHTYWSCSGPDKKGYSGTAVLSKIKPLSVKYGLGTPNMDTEGRVITLEFEKFYLVSVYSPNAGDKLVRLGYKEKWDKIMLEHLNELESKKSVIYTGDLNVAHNPIDVAKPKEYENKVAGFTKEERLGFSNILSDEKFKRVDVFRHFNPSETDCYTFFSWRGGCRAKGIGWRLDYYVVSESLVEKVKDIQIRRDCYGASDHLPLVMWLDNMK</sequence>
<organism evidence="11 12">
    <name type="scientific">Conidiobolus coronatus (strain ATCC 28846 / CBS 209.66 / NRRL 28638)</name>
    <name type="common">Delacroixia coronata</name>
    <dbReference type="NCBI Taxonomy" id="796925"/>
    <lineage>
        <taxon>Eukaryota</taxon>
        <taxon>Fungi</taxon>
        <taxon>Fungi incertae sedis</taxon>
        <taxon>Zoopagomycota</taxon>
        <taxon>Entomophthoromycotina</taxon>
        <taxon>Entomophthoromycetes</taxon>
        <taxon>Entomophthorales</taxon>
        <taxon>Ancylistaceae</taxon>
        <taxon>Conidiobolus</taxon>
    </lineage>
</organism>
<evidence type="ECO:0000256" key="8">
    <source>
        <dbReference type="RuleBase" id="RU362131"/>
    </source>
</evidence>
<keyword evidence="6" id="KW-0464">Manganese</keyword>
<accession>A0A137PGI5</accession>